<dbReference type="Proteomes" id="UP001221838">
    <property type="component" value="Unassembled WGS sequence"/>
</dbReference>
<dbReference type="EMBL" id="JAQNDM010000002">
    <property type="protein sequence ID" value="MDC0714266.1"/>
    <property type="molecule type" value="Genomic_DNA"/>
</dbReference>
<dbReference type="InterPro" id="IPR046261">
    <property type="entry name" value="DUF6294"/>
</dbReference>
<dbReference type="RefSeq" id="WP_272144842.1">
    <property type="nucleotide sequence ID" value="NZ_JAQNDM010000002.1"/>
</dbReference>
<comment type="caution">
    <text evidence="2">The sequence shown here is derived from an EMBL/GenBank/DDBJ whole genome shotgun (WGS) entry which is preliminary data.</text>
</comment>
<accession>A0ABT5DKS7</accession>
<dbReference type="Pfam" id="PF19811">
    <property type="entry name" value="DUF6294"/>
    <property type="match status" value="1"/>
</dbReference>
<proteinExistence type="predicted"/>
<evidence type="ECO:0000313" key="3">
    <source>
        <dbReference type="Proteomes" id="UP001221838"/>
    </source>
</evidence>
<protein>
    <submittedName>
        <fullName evidence="2">DUF6294 family protein</fullName>
    </submittedName>
</protein>
<evidence type="ECO:0000313" key="2">
    <source>
        <dbReference type="EMBL" id="MDC0714266.1"/>
    </source>
</evidence>
<name>A0ABT5DKS7_9BACT</name>
<evidence type="ECO:0000259" key="1">
    <source>
        <dbReference type="Pfam" id="PF19811"/>
    </source>
</evidence>
<feature type="domain" description="DUF6294" evidence="1">
    <location>
        <begin position="67"/>
        <end position="145"/>
    </location>
</feature>
<organism evidence="2 3">
    <name type="scientific">Stigmatella ashevillensis</name>
    <dbReference type="NCBI Taxonomy" id="2995309"/>
    <lineage>
        <taxon>Bacteria</taxon>
        <taxon>Pseudomonadati</taxon>
        <taxon>Myxococcota</taxon>
        <taxon>Myxococcia</taxon>
        <taxon>Myxococcales</taxon>
        <taxon>Cystobacterineae</taxon>
        <taxon>Archangiaceae</taxon>
        <taxon>Stigmatella</taxon>
    </lineage>
</organism>
<keyword evidence="3" id="KW-1185">Reference proteome</keyword>
<reference evidence="2 3" key="1">
    <citation type="submission" date="2022-11" db="EMBL/GenBank/DDBJ databases">
        <title>Minimal conservation of predation-associated metabolite biosynthetic gene clusters underscores biosynthetic potential of Myxococcota including descriptions for ten novel species: Archangium lansinium sp. nov., Myxococcus landrumus sp. nov., Nannocystis bai.</title>
        <authorList>
            <person name="Ahearne A."/>
            <person name="Stevens C."/>
            <person name="Dowd S."/>
        </authorList>
    </citation>
    <scope>NUCLEOTIDE SEQUENCE [LARGE SCALE GENOMIC DNA]</scope>
    <source>
        <strain evidence="2 3">NCWAL01</strain>
    </source>
</reference>
<sequence>MRNFKKIVSGVVCTVGLLAGAEPPAEVRTKVFELPPEQGGTQFRGQGLEVGDCVMFRAGHQRDPAKLTLHSDGRIHFDAVVRSEDSNDEFYIQFAAYDRNGHFLFKYYPAQSPTMPRSSDMGWHIRNGKFDPVFFESVEKITWSSSGCH</sequence>
<gene>
    <name evidence="2" type="ORF">POL68_37740</name>
</gene>